<keyword evidence="2" id="KW-1003">Cell membrane</keyword>
<feature type="transmembrane region" description="Helical" evidence="6">
    <location>
        <begin position="21"/>
        <end position="41"/>
    </location>
</feature>
<evidence type="ECO:0000256" key="3">
    <source>
        <dbReference type="ARBA" id="ARBA00022692"/>
    </source>
</evidence>
<feature type="transmembrane region" description="Helical" evidence="6">
    <location>
        <begin position="699"/>
        <end position="723"/>
    </location>
</feature>
<dbReference type="GO" id="GO:0022857">
    <property type="term" value="F:transmembrane transporter activity"/>
    <property type="evidence" value="ECO:0007669"/>
    <property type="project" value="TreeGrafter"/>
</dbReference>
<keyword evidence="5 6" id="KW-0472">Membrane</keyword>
<evidence type="ECO:0000256" key="2">
    <source>
        <dbReference type="ARBA" id="ARBA00022475"/>
    </source>
</evidence>
<proteinExistence type="predicted"/>
<keyword evidence="10" id="KW-1185">Reference proteome</keyword>
<evidence type="ECO:0000313" key="10">
    <source>
        <dbReference type="Proteomes" id="UP000263900"/>
    </source>
</evidence>
<accession>A0A3B7MNF2</accession>
<evidence type="ECO:0000256" key="4">
    <source>
        <dbReference type="ARBA" id="ARBA00022989"/>
    </source>
</evidence>
<dbReference type="Pfam" id="PF02687">
    <property type="entry name" value="FtsX"/>
    <property type="match status" value="2"/>
</dbReference>
<dbReference type="PANTHER" id="PTHR30572:SF18">
    <property type="entry name" value="ABC-TYPE MACROLIDE FAMILY EXPORT SYSTEM PERMEASE COMPONENT 2"/>
    <property type="match status" value="1"/>
</dbReference>
<dbReference type="Pfam" id="PF12704">
    <property type="entry name" value="MacB_PCD"/>
    <property type="match status" value="2"/>
</dbReference>
<sequence length="822" mass="91311">MFSNLLRTAFRSLKKNKFFSLLNIIGLGIGMAVFLLIALYVKFERSYEDFIPGKENIYRVKLDSWLNNELVLSTAENYPGVGPALKNELPGVVSYARLYNVGYKNNVIITNKEARPEPVAFKQKHFLYADSAFLPMMGYAMVKGDARTALARPLTAVISEKYAALYFKQEDPIGKTLLLQDDDLNNEPAQVTGVFKDLPENTHLKFDVLFSYATLLGRGSEAPGRYDNGWNRNDMYTFVRLAPGTDVRAMEARLPAIVDKYEPGLKQSGRKEVLGLQPLADIHLQSALAEEPSENGSERTVLFMSAIGLFILVIAWINYINLATARSVERAKEVGVRKVVGAVKGQLIRQFLVEAALVNLCAVVTSLFLVMIALPYFNTLTGITFTYTSLYQSWFWVTLLLLWTVGSLLSGLYPSLVLSSFKPITVLKGKLQHSRRGILLRQGLVVTQFAASVVLIGGTLIIYRQLNYMMHLDLGMNIDQVMVMERPAIAPDNTEAYNRSIDVFRAELKKIPAVTGITASLTIPGKQREFKALVKRMGSTGRDSVVIRANSMDYDFLATFKMKLIAGRNFSPEFPGEEDNAVIVTESTARLLGFKEPAEIVGTVVSIPAFDDVPKTVVGVVNDYHQVSLKQTIAPGLFGFSKYGGEMYSVRIRMENLAQTIASVRKAWTTAFAGNPFDYFFLDEYFNQQYSNERKFGKLFTTFAILGIVIGCLGLLGLSAYTASQRIKEIGIRKILGASVTDITTMLSRDFLKLVLIAIVIAIPVTWFIMNTWLHAFAYRITIGWWVFVAAGSIASLIALATVSSQAIKAAITNPVKSLRAE</sequence>
<feature type="domain" description="ABC3 transporter permease C-terminal" evidence="7">
    <location>
        <begin position="306"/>
        <end position="421"/>
    </location>
</feature>
<feature type="transmembrane region" description="Helical" evidence="6">
    <location>
        <begin position="783"/>
        <end position="803"/>
    </location>
</feature>
<dbReference type="InterPro" id="IPR025857">
    <property type="entry name" value="MacB_PCD"/>
</dbReference>
<feature type="transmembrane region" description="Helical" evidence="6">
    <location>
        <begin position="754"/>
        <end position="777"/>
    </location>
</feature>
<dbReference type="RefSeq" id="WP_119048983.1">
    <property type="nucleotide sequence ID" value="NZ_CP032157.1"/>
</dbReference>
<evidence type="ECO:0000313" key="9">
    <source>
        <dbReference type="EMBL" id="AXY73145.1"/>
    </source>
</evidence>
<feature type="domain" description="MacB-like periplasmic core" evidence="8">
    <location>
        <begin position="20"/>
        <end position="256"/>
    </location>
</feature>
<dbReference type="KEGG" id="pseg:D3H65_03785"/>
<name>A0A3B7MNF2_9BACT</name>
<feature type="transmembrane region" description="Helical" evidence="6">
    <location>
        <begin position="301"/>
        <end position="322"/>
    </location>
</feature>
<feature type="transmembrane region" description="Helical" evidence="6">
    <location>
        <begin position="351"/>
        <end position="374"/>
    </location>
</feature>
<dbReference type="Proteomes" id="UP000263900">
    <property type="component" value="Chromosome"/>
</dbReference>
<organism evidence="9 10">
    <name type="scientific">Paraflavitalea soli</name>
    <dbReference type="NCBI Taxonomy" id="2315862"/>
    <lineage>
        <taxon>Bacteria</taxon>
        <taxon>Pseudomonadati</taxon>
        <taxon>Bacteroidota</taxon>
        <taxon>Chitinophagia</taxon>
        <taxon>Chitinophagales</taxon>
        <taxon>Chitinophagaceae</taxon>
        <taxon>Paraflavitalea</taxon>
    </lineage>
</organism>
<gene>
    <name evidence="9" type="ORF">D3H65_03785</name>
</gene>
<evidence type="ECO:0000256" key="1">
    <source>
        <dbReference type="ARBA" id="ARBA00004651"/>
    </source>
</evidence>
<protein>
    <submittedName>
        <fullName evidence="9">ABC transporter permease</fullName>
    </submittedName>
</protein>
<dbReference type="InterPro" id="IPR050250">
    <property type="entry name" value="Macrolide_Exporter_MacB"/>
</dbReference>
<comment type="subcellular location">
    <subcellularLocation>
        <location evidence="1">Cell membrane</location>
        <topology evidence="1">Multi-pass membrane protein</topology>
    </subcellularLocation>
</comment>
<dbReference type="GO" id="GO:0005886">
    <property type="term" value="C:plasma membrane"/>
    <property type="evidence" value="ECO:0007669"/>
    <property type="project" value="UniProtKB-SubCell"/>
</dbReference>
<reference evidence="9 10" key="1">
    <citation type="submission" date="2018-09" db="EMBL/GenBank/DDBJ databases">
        <title>Genome sequencing of strain 6GH32-13.</title>
        <authorList>
            <person name="Weon H.-Y."/>
            <person name="Heo J."/>
            <person name="Kwon S.-W."/>
        </authorList>
    </citation>
    <scope>NUCLEOTIDE SEQUENCE [LARGE SCALE GENOMIC DNA]</scope>
    <source>
        <strain evidence="9 10">5GH32-13</strain>
    </source>
</reference>
<dbReference type="PANTHER" id="PTHR30572">
    <property type="entry name" value="MEMBRANE COMPONENT OF TRANSPORTER-RELATED"/>
    <property type="match status" value="1"/>
</dbReference>
<dbReference type="AlphaFoldDB" id="A0A3B7MNF2"/>
<evidence type="ECO:0000259" key="8">
    <source>
        <dbReference type="Pfam" id="PF12704"/>
    </source>
</evidence>
<feature type="domain" description="ABC3 transporter permease C-terminal" evidence="7">
    <location>
        <begin position="702"/>
        <end position="815"/>
    </location>
</feature>
<evidence type="ECO:0000256" key="6">
    <source>
        <dbReference type="SAM" id="Phobius"/>
    </source>
</evidence>
<dbReference type="InterPro" id="IPR003838">
    <property type="entry name" value="ABC3_permease_C"/>
</dbReference>
<dbReference type="OrthoDB" id="5933722at2"/>
<keyword evidence="3 6" id="KW-0812">Transmembrane</keyword>
<evidence type="ECO:0000256" key="5">
    <source>
        <dbReference type="ARBA" id="ARBA00023136"/>
    </source>
</evidence>
<feature type="transmembrane region" description="Helical" evidence="6">
    <location>
        <begin position="439"/>
        <end position="463"/>
    </location>
</feature>
<evidence type="ECO:0000259" key="7">
    <source>
        <dbReference type="Pfam" id="PF02687"/>
    </source>
</evidence>
<feature type="transmembrane region" description="Helical" evidence="6">
    <location>
        <begin position="394"/>
        <end position="418"/>
    </location>
</feature>
<keyword evidence="4 6" id="KW-1133">Transmembrane helix</keyword>
<feature type="domain" description="MacB-like periplasmic core" evidence="8">
    <location>
        <begin position="480"/>
        <end position="624"/>
    </location>
</feature>
<dbReference type="EMBL" id="CP032157">
    <property type="protein sequence ID" value="AXY73145.1"/>
    <property type="molecule type" value="Genomic_DNA"/>
</dbReference>